<dbReference type="InterPro" id="IPR057684">
    <property type="entry name" value="DUF7924"/>
</dbReference>
<evidence type="ECO:0000313" key="3">
    <source>
        <dbReference type="EMBL" id="KAK7413993.1"/>
    </source>
</evidence>
<feature type="region of interest" description="Disordered" evidence="1">
    <location>
        <begin position="284"/>
        <end position="320"/>
    </location>
</feature>
<dbReference type="Pfam" id="PF25545">
    <property type="entry name" value="DUF7924"/>
    <property type="match status" value="1"/>
</dbReference>
<accession>A0ABR1GYU5</accession>
<evidence type="ECO:0000256" key="1">
    <source>
        <dbReference type="SAM" id="MobiDB-lite"/>
    </source>
</evidence>
<organism evidence="3 4">
    <name type="scientific">Neonectria punicea</name>
    <dbReference type="NCBI Taxonomy" id="979145"/>
    <lineage>
        <taxon>Eukaryota</taxon>
        <taxon>Fungi</taxon>
        <taxon>Dikarya</taxon>
        <taxon>Ascomycota</taxon>
        <taxon>Pezizomycotina</taxon>
        <taxon>Sordariomycetes</taxon>
        <taxon>Hypocreomycetidae</taxon>
        <taxon>Hypocreales</taxon>
        <taxon>Nectriaceae</taxon>
        <taxon>Neonectria</taxon>
    </lineage>
</organism>
<keyword evidence="4" id="KW-1185">Reference proteome</keyword>
<sequence length="320" mass="35060">MEEILQALAKPRASLDKLSNEDFRKFVQADAHVRRESEVMKNVISVLDGDIQDHKSVACGTKFENLYQLTDGSLVAANPDECYGARPEQLHQEVRDKLGDFIVPSTGKDVPIAPSFFLEAKGPRGTLVVARLQACYDGALGARGIHNLRVYGSPGLHNYDNNAYTITATFLAGTLKLYATHPIHVSAGQTQFIMTKLRAFSLDDCFDTFRKGMSAYLNAIDWTKEQRVQAIKQANKRAAQRPSTPGDSSGDSLSTDASSDANSEASSDDGMIWSLGLSALAQANTNDDNQSAHIQGPSKRRRQMTTSKLCLIDEEENDET</sequence>
<comment type="caution">
    <text evidence="3">The sequence shown here is derived from an EMBL/GenBank/DDBJ whole genome shotgun (WGS) entry which is preliminary data.</text>
</comment>
<feature type="compositionally biased region" description="Low complexity" evidence="1">
    <location>
        <begin position="242"/>
        <end position="267"/>
    </location>
</feature>
<evidence type="ECO:0000313" key="4">
    <source>
        <dbReference type="Proteomes" id="UP001498476"/>
    </source>
</evidence>
<feature type="compositionally biased region" description="Polar residues" evidence="1">
    <location>
        <begin position="284"/>
        <end position="293"/>
    </location>
</feature>
<proteinExistence type="predicted"/>
<gene>
    <name evidence="3" type="ORF">QQX98_007104</name>
</gene>
<dbReference type="EMBL" id="JAZAVJ010000113">
    <property type="protein sequence ID" value="KAK7413993.1"/>
    <property type="molecule type" value="Genomic_DNA"/>
</dbReference>
<evidence type="ECO:0000259" key="2">
    <source>
        <dbReference type="Pfam" id="PF25545"/>
    </source>
</evidence>
<protein>
    <recommendedName>
        <fullName evidence="2">DUF7924 domain-containing protein</fullName>
    </recommendedName>
</protein>
<name>A0ABR1GYU5_9HYPO</name>
<reference evidence="3 4" key="1">
    <citation type="journal article" date="2025" name="Microbiol. Resour. Announc.">
        <title>Draft genome sequences for Neonectria magnoliae and Neonectria punicea, canker pathogens of Liriodendron tulipifera and Acer saccharum in West Virginia.</title>
        <authorList>
            <person name="Petronek H.M."/>
            <person name="Kasson M.T."/>
            <person name="Metheny A.M."/>
            <person name="Stauder C.M."/>
            <person name="Lovett B."/>
            <person name="Lynch S.C."/>
            <person name="Garnas J.R."/>
            <person name="Kasson L.R."/>
            <person name="Stajich J.E."/>
        </authorList>
    </citation>
    <scope>NUCLEOTIDE SEQUENCE [LARGE SCALE GENOMIC DNA]</scope>
    <source>
        <strain evidence="3 4">NRRL 64653</strain>
    </source>
</reference>
<feature type="region of interest" description="Disordered" evidence="1">
    <location>
        <begin position="231"/>
        <end position="267"/>
    </location>
</feature>
<feature type="domain" description="DUF7924" evidence="2">
    <location>
        <begin position="77"/>
        <end position="234"/>
    </location>
</feature>
<dbReference type="Proteomes" id="UP001498476">
    <property type="component" value="Unassembled WGS sequence"/>
</dbReference>